<comment type="subunit">
    <text evidence="12">Homodimer.</text>
</comment>
<keyword evidence="5 12" id="KW-0479">Metal-binding</keyword>
<dbReference type="PROSITE" id="PS00584">
    <property type="entry name" value="PFKB_KINASES_2"/>
    <property type="match status" value="1"/>
</dbReference>
<protein>
    <recommendedName>
        <fullName evidence="3 12">Ribokinase</fullName>
        <shortName evidence="12">RK</shortName>
        <ecNumber evidence="2 12">2.7.1.15</ecNumber>
    </recommendedName>
</protein>
<dbReference type="InterPro" id="IPR011877">
    <property type="entry name" value="Ribokinase"/>
</dbReference>
<organism evidence="14 15">
    <name type="scientific">Dysgonomonas termitidis</name>
    <dbReference type="NCBI Taxonomy" id="1516126"/>
    <lineage>
        <taxon>Bacteria</taxon>
        <taxon>Pseudomonadati</taxon>
        <taxon>Bacteroidota</taxon>
        <taxon>Bacteroidia</taxon>
        <taxon>Bacteroidales</taxon>
        <taxon>Dysgonomonadaceae</taxon>
        <taxon>Dysgonomonas</taxon>
    </lineage>
</organism>
<reference evidence="15" key="1">
    <citation type="journal article" date="2019" name="Int. J. Syst. Evol. Microbiol.">
        <title>The Global Catalogue of Microorganisms (GCM) 10K type strain sequencing project: providing services to taxonomists for standard genome sequencing and annotation.</title>
        <authorList>
            <consortium name="The Broad Institute Genomics Platform"/>
            <consortium name="The Broad Institute Genome Sequencing Center for Infectious Disease"/>
            <person name="Wu L."/>
            <person name="Ma J."/>
        </authorList>
    </citation>
    <scope>NUCLEOTIDE SEQUENCE [LARGE SCALE GENOMIC DNA]</scope>
    <source>
        <strain evidence="15">CCUG 66188</strain>
    </source>
</reference>
<accession>A0ABV9L2Q8</accession>
<comment type="caution">
    <text evidence="12">Lacks conserved residue(s) required for the propagation of feature annotation.</text>
</comment>
<dbReference type="PANTHER" id="PTHR10584">
    <property type="entry name" value="SUGAR KINASE"/>
    <property type="match status" value="1"/>
</dbReference>
<comment type="activity regulation">
    <text evidence="12">Activated by a monovalent cation that binds near, but not in, the active site. The most likely occupant of the site in vivo is potassium. Ion binding induces a conformational change that may alter substrate affinity.</text>
</comment>
<feature type="binding site" evidence="12">
    <location>
        <position position="255"/>
    </location>
    <ligand>
        <name>substrate</name>
    </ligand>
</feature>
<dbReference type="EC" id="2.7.1.15" evidence="2 12"/>
<evidence type="ECO:0000256" key="1">
    <source>
        <dbReference type="ARBA" id="ARBA00005380"/>
    </source>
</evidence>
<comment type="similarity">
    <text evidence="1">Belongs to the carbohydrate kinase pfkB family.</text>
</comment>
<dbReference type="Gene3D" id="3.40.1190.20">
    <property type="match status" value="1"/>
</dbReference>
<feature type="binding site" evidence="12">
    <location>
        <position position="188"/>
    </location>
    <ligand>
        <name>ATP</name>
        <dbReference type="ChEBI" id="CHEBI:30616"/>
    </ligand>
</feature>
<evidence type="ECO:0000256" key="7">
    <source>
        <dbReference type="ARBA" id="ARBA00022777"/>
    </source>
</evidence>
<evidence type="ECO:0000256" key="4">
    <source>
        <dbReference type="ARBA" id="ARBA00022679"/>
    </source>
</evidence>
<feature type="domain" description="Carbohydrate kinase PfkB" evidence="13">
    <location>
        <begin position="6"/>
        <end position="297"/>
    </location>
</feature>
<evidence type="ECO:0000256" key="2">
    <source>
        <dbReference type="ARBA" id="ARBA00012035"/>
    </source>
</evidence>
<feature type="binding site" evidence="12">
    <location>
        <position position="288"/>
    </location>
    <ligand>
        <name>K(+)</name>
        <dbReference type="ChEBI" id="CHEBI:29103"/>
    </ligand>
</feature>
<keyword evidence="12" id="KW-0963">Cytoplasm</keyword>
<dbReference type="PRINTS" id="PR00990">
    <property type="entry name" value="RIBOKINASE"/>
</dbReference>
<feature type="binding site" evidence="12">
    <location>
        <position position="251"/>
    </location>
    <ligand>
        <name>K(+)</name>
        <dbReference type="ChEBI" id="CHEBI:29103"/>
    </ligand>
</feature>
<feature type="binding site" evidence="12">
    <location>
        <position position="249"/>
    </location>
    <ligand>
        <name>K(+)</name>
        <dbReference type="ChEBI" id="CHEBI:29103"/>
    </ligand>
</feature>
<gene>
    <name evidence="12 14" type="primary">rbsK</name>
    <name evidence="14" type="ORF">ACFO6W_23055</name>
</gene>
<dbReference type="PANTHER" id="PTHR10584:SF166">
    <property type="entry name" value="RIBOKINASE"/>
    <property type="match status" value="1"/>
</dbReference>
<dbReference type="GO" id="GO:0004747">
    <property type="term" value="F:ribokinase activity"/>
    <property type="evidence" value="ECO:0007669"/>
    <property type="project" value="UniProtKB-EC"/>
</dbReference>
<comment type="catalytic activity">
    <reaction evidence="12">
        <text>D-ribose + ATP = D-ribose 5-phosphate + ADP + H(+)</text>
        <dbReference type="Rhea" id="RHEA:13697"/>
        <dbReference type="ChEBI" id="CHEBI:15378"/>
        <dbReference type="ChEBI" id="CHEBI:30616"/>
        <dbReference type="ChEBI" id="CHEBI:47013"/>
        <dbReference type="ChEBI" id="CHEBI:78346"/>
        <dbReference type="ChEBI" id="CHEBI:456216"/>
        <dbReference type="EC" id="2.7.1.15"/>
    </reaction>
</comment>
<evidence type="ECO:0000313" key="15">
    <source>
        <dbReference type="Proteomes" id="UP001596023"/>
    </source>
</evidence>
<comment type="cofactor">
    <cofactor evidence="12">
        <name>Mg(2+)</name>
        <dbReference type="ChEBI" id="CHEBI:18420"/>
    </cofactor>
    <text evidence="12">Requires a divalent cation, most likely magnesium in vivo, as an electrophilic catalyst to aid phosphoryl group transfer. It is the chelate of the metal and the nucleotide that is the actual substrate.</text>
</comment>
<dbReference type="HAMAP" id="MF_01987">
    <property type="entry name" value="Ribokinase"/>
    <property type="match status" value="1"/>
</dbReference>
<evidence type="ECO:0000256" key="5">
    <source>
        <dbReference type="ARBA" id="ARBA00022723"/>
    </source>
</evidence>
<dbReference type="InterPro" id="IPR011611">
    <property type="entry name" value="PfkB_dom"/>
</dbReference>
<name>A0ABV9L2Q8_9BACT</name>
<feature type="binding site" evidence="12">
    <location>
        <begin position="43"/>
        <end position="47"/>
    </location>
    <ligand>
        <name>substrate</name>
    </ligand>
</feature>
<evidence type="ECO:0000256" key="6">
    <source>
        <dbReference type="ARBA" id="ARBA00022741"/>
    </source>
</evidence>
<keyword evidence="7 12" id="KW-0418">Kinase</keyword>
<feature type="binding site" evidence="12">
    <location>
        <position position="285"/>
    </location>
    <ligand>
        <name>K(+)</name>
        <dbReference type="ChEBI" id="CHEBI:29103"/>
    </ligand>
</feature>
<comment type="caution">
    <text evidence="14">The sequence shown here is derived from an EMBL/GenBank/DDBJ whole genome shotgun (WGS) entry which is preliminary data.</text>
</comment>
<evidence type="ECO:0000256" key="3">
    <source>
        <dbReference type="ARBA" id="ARBA00016943"/>
    </source>
</evidence>
<dbReference type="CDD" id="cd01174">
    <property type="entry name" value="ribokinase"/>
    <property type="match status" value="1"/>
</dbReference>
<dbReference type="Proteomes" id="UP001596023">
    <property type="component" value="Unassembled WGS sequence"/>
</dbReference>
<keyword evidence="6 12" id="KW-0547">Nucleotide-binding</keyword>
<keyword evidence="10 12" id="KW-0630">Potassium</keyword>
<comment type="subcellular location">
    <subcellularLocation>
        <location evidence="12">Cytoplasm</location>
    </subcellularLocation>
</comment>
<dbReference type="SUPFAM" id="SSF53613">
    <property type="entry name" value="Ribokinase-like"/>
    <property type="match status" value="1"/>
</dbReference>
<dbReference type="Pfam" id="PF00294">
    <property type="entry name" value="PfkB"/>
    <property type="match status" value="1"/>
</dbReference>
<feature type="binding site" evidence="12">
    <location>
        <begin position="223"/>
        <end position="228"/>
    </location>
    <ligand>
        <name>ATP</name>
        <dbReference type="ChEBI" id="CHEBI:30616"/>
    </ligand>
</feature>
<feature type="binding site" evidence="12">
    <location>
        <begin position="254"/>
        <end position="255"/>
    </location>
    <ligand>
        <name>ATP</name>
        <dbReference type="ChEBI" id="CHEBI:30616"/>
    </ligand>
</feature>
<comment type="function">
    <text evidence="12">Catalyzes the phosphorylation of ribose at O-5 in a reaction requiring ATP and magnesium. The resulting D-ribose-5-phosphate can then be used either for sythesis of nucleotides, histidine, and tryptophan, or as a component of the pentose phosphate pathway.</text>
</comment>
<evidence type="ECO:0000256" key="8">
    <source>
        <dbReference type="ARBA" id="ARBA00022840"/>
    </source>
</evidence>
<feature type="binding site" evidence="12">
    <location>
        <position position="290"/>
    </location>
    <ligand>
        <name>K(+)</name>
        <dbReference type="ChEBI" id="CHEBI:29103"/>
    </ligand>
</feature>
<feature type="active site" description="Proton acceptor" evidence="12">
    <location>
        <position position="255"/>
    </location>
</feature>
<keyword evidence="15" id="KW-1185">Reference proteome</keyword>
<comment type="pathway">
    <text evidence="12">Carbohydrate metabolism; D-ribose degradation; D-ribose 5-phosphate from beta-D-ribopyranose: step 2/2.</text>
</comment>
<keyword evidence="4 12" id="KW-0808">Transferase</keyword>
<dbReference type="InterPro" id="IPR002139">
    <property type="entry name" value="Ribo/fructo_kinase"/>
</dbReference>
<comment type="similarity">
    <text evidence="12">Belongs to the carbohydrate kinase PfkB family. Ribokinase subfamily.</text>
</comment>
<feature type="binding site" evidence="12">
    <location>
        <position position="294"/>
    </location>
    <ligand>
        <name>K(+)</name>
        <dbReference type="ChEBI" id="CHEBI:29103"/>
    </ligand>
</feature>
<proteinExistence type="inferred from homology"/>
<keyword evidence="9 12" id="KW-0460">Magnesium</keyword>
<feature type="binding site" evidence="12">
    <location>
        <begin position="15"/>
        <end position="17"/>
    </location>
    <ligand>
        <name>substrate</name>
    </ligand>
</feature>
<evidence type="ECO:0000259" key="13">
    <source>
        <dbReference type="Pfam" id="PF00294"/>
    </source>
</evidence>
<dbReference type="EMBL" id="JBHSGN010000144">
    <property type="protein sequence ID" value="MFC4676564.1"/>
    <property type="molecule type" value="Genomic_DNA"/>
</dbReference>
<evidence type="ECO:0000313" key="14">
    <source>
        <dbReference type="EMBL" id="MFC4676564.1"/>
    </source>
</evidence>
<feature type="binding site" evidence="12">
    <location>
        <position position="144"/>
    </location>
    <ligand>
        <name>substrate</name>
    </ligand>
</feature>
<dbReference type="InterPro" id="IPR029056">
    <property type="entry name" value="Ribokinase-like"/>
</dbReference>
<dbReference type="RefSeq" id="WP_380000931.1">
    <property type="nucleotide sequence ID" value="NZ_JBHSGN010000144.1"/>
</dbReference>
<keyword evidence="11 12" id="KW-0119">Carbohydrate metabolism</keyword>
<evidence type="ECO:0000256" key="9">
    <source>
        <dbReference type="ARBA" id="ARBA00022842"/>
    </source>
</evidence>
<dbReference type="PROSITE" id="PS00583">
    <property type="entry name" value="PFKB_KINASES_1"/>
    <property type="match status" value="1"/>
</dbReference>
<evidence type="ECO:0000256" key="12">
    <source>
        <dbReference type="HAMAP-Rule" id="MF_01987"/>
    </source>
</evidence>
<evidence type="ECO:0000256" key="10">
    <source>
        <dbReference type="ARBA" id="ARBA00022958"/>
    </source>
</evidence>
<keyword evidence="8 12" id="KW-0067">ATP-binding</keyword>
<dbReference type="NCBIfam" id="TIGR02152">
    <property type="entry name" value="D_ribokin_bact"/>
    <property type="match status" value="1"/>
</dbReference>
<evidence type="ECO:0000256" key="11">
    <source>
        <dbReference type="ARBA" id="ARBA00023277"/>
    </source>
</evidence>
<sequence>MKDVKAEILVVGSTNIDTIIRVSHLPAPGETVGNATYTTAYGGKGANQAIATARSGGEVTFATNLGEDSYTYNLIPYFEENSINTDYIFLEKKYQTGVAFIFVADNGENCIAVAPGANGVFKDKKLDQILDKIGRYKVLLLQLEIPYQSVTELIKYAKQAGVKVVLNPAPARPIESEILSQIDILILNETEAEIISGIKYADSTPEIIAESLFKKGPGIVILTMGAKGAYIYTETIRKYIKAHSVKSVDTTAAGDTFCGAFIAHLMDTDNIIDAVNYATAAAAISVTKLGAQPSIPKKEEVMEFLNSQCELKEELINYQTINKSSL</sequence>
<dbReference type="InterPro" id="IPR002173">
    <property type="entry name" value="Carboh/pur_kinase_PfkB_CS"/>
</dbReference>